<keyword evidence="13" id="KW-1185">Reference proteome</keyword>
<keyword evidence="3 8" id="KW-0547">Nucleotide-binding</keyword>
<dbReference type="InterPro" id="IPR036695">
    <property type="entry name" value="Arg-tRNA-synth_N_sf"/>
</dbReference>
<evidence type="ECO:0000256" key="3">
    <source>
        <dbReference type="ARBA" id="ARBA00022741"/>
    </source>
</evidence>
<evidence type="ECO:0000256" key="4">
    <source>
        <dbReference type="ARBA" id="ARBA00022840"/>
    </source>
</evidence>
<comment type="subcellular location">
    <subcellularLocation>
        <location evidence="8">Cytoplasm</location>
    </subcellularLocation>
</comment>
<dbReference type="SMART" id="SM00836">
    <property type="entry name" value="DALR_1"/>
    <property type="match status" value="1"/>
</dbReference>
<dbReference type="Pfam" id="PF03485">
    <property type="entry name" value="Arg_tRNA_synt_N"/>
    <property type="match status" value="1"/>
</dbReference>
<evidence type="ECO:0000313" key="13">
    <source>
        <dbReference type="Proteomes" id="UP001232445"/>
    </source>
</evidence>
<dbReference type="SUPFAM" id="SSF47323">
    <property type="entry name" value="Anticodon-binding domain of a subclass of class I aminoacyl-tRNA synthetases"/>
    <property type="match status" value="1"/>
</dbReference>
<keyword evidence="4 8" id="KW-0067">ATP-binding</keyword>
<comment type="catalytic activity">
    <reaction evidence="7 8">
        <text>tRNA(Arg) + L-arginine + ATP = L-arginyl-tRNA(Arg) + AMP + diphosphate</text>
        <dbReference type="Rhea" id="RHEA:20301"/>
        <dbReference type="Rhea" id="RHEA-COMP:9658"/>
        <dbReference type="Rhea" id="RHEA-COMP:9673"/>
        <dbReference type="ChEBI" id="CHEBI:30616"/>
        <dbReference type="ChEBI" id="CHEBI:32682"/>
        <dbReference type="ChEBI" id="CHEBI:33019"/>
        <dbReference type="ChEBI" id="CHEBI:78442"/>
        <dbReference type="ChEBI" id="CHEBI:78513"/>
        <dbReference type="ChEBI" id="CHEBI:456215"/>
        <dbReference type="EC" id="6.1.1.19"/>
    </reaction>
</comment>
<dbReference type="InterPro" id="IPR035684">
    <property type="entry name" value="ArgRS_core"/>
</dbReference>
<evidence type="ECO:0000256" key="7">
    <source>
        <dbReference type="ARBA" id="ARBA00049339"/>
    </source>
</evidence>
<evidence type="ECO:0000256" key="1">
    <source>
        <dbReference type="ARBA" id="ARBA00005594"/>
    </source>
</evidence>
<comment type="similarity">
    <text evidence="1 8 9">Belongs to the class-I aminoacyl-tRNA synthetase family.</text>
</comment>
<dbReference type="NCBIfam" id="TIGR00456">
    <property type="entry name" value="argS"/>
    <property type="match status" value="1"/>
</dbReference>
<keyword evidence="5 8" id="KW-0648">Protein biosynthesis</keyword>
<protein>
    <recommendedName>
        <fullName evidence="8">Arginine--tRNA ligase</fullName>
        <ecNumber evidence="8">6.1.1.19</ecNumber>
    </recommendedName>
    <alternativeName>
        <fullName evidence="8">Arginyl-tRNA synthetase</fullName>
        <shortName evidence="8">ArgRS</shortName>
    </alternativeName>
</protein>
<evidence type="ECO:0000313" key="12">
    <source>
        <dbReference type="EMBL" id="MDQ0339232.1"/>
    </source>
</evidence>
<dbReference type="Pfam" id="PF05746">
    <property type="entry name" value="DALR_1"/>
    <property type="match status" value="1"/>
</dbReference>
<dbReference type="Proteomes" id="UP001232445">
    <property type="component" value="Unassembled WGS sequence"/>
</dbReference>
<dbReference type="Pfam" id="PF00750">
    <property type="entry name" value="tRNA-synt_1d"/>
    <property type="match status" value="1"/>
</dbReference>
<dbReference type="InterPro" id="IPR001278">
    <property type="entry name" value="Arg-tRNA-ligase"/>
</dbReference>
<comment type="caution">
    <text evidence="8">Lacks conserved residue(s) required for the propagation of feature annotation.</text>
</comment>
<proteinExistence type="inferred from homology"/>
<dbReference type="PANTHER" id="PTHR11956:SF5">
    <property type="entry name" value="ARGININE--TRNA LIGASE, CYTOPLASMIC"/>
    <property type="match status" value="1"/>
</dbReference>
<dbReference type="CDD" id="cd00671">
    <property type="entry name" value="ArgRS_core"/>
    <property type="match status" value="1"/>
</dbReference>
<dbReference type="InterPro" id="IPR009080">
    <property type="entry name" value="tRNAsynth_Ia_anticodon-bd"/>
</dbReference>
<evidence type="ECO:0000259" key="11">
    <source>
        <dbReference type="SMART" id="SM01016"/>
    </source>
</evidence>
<dbReference type="InterPro" id="IPR008909">
    <property type="entry name" value="DALR_anticod-bd"/>
</dbReference>
<evidence type="ECO:0000256" key="8">
    <source>
        <dbReference type="HAMAP-Rule" id="MF_00123"/>
    </source>
</evidence>
<evidence type="ECO:0000256" key="2">
    <source>
        <dbReference type="ARBA" id="ARBA00022598"/>
    </source>
</evidence>
<dbReference type="PRINTS" id="PR01038">
    <property type="entry name" value="TRNASYNTHARG"/>
</dbReference>
<feature type="domain" description="Arginyl tRNA synthetase N-terminal" evidence="11">
    <location>
        <begin position="3"/>
        <end position="85"/>
    </location>
</feature>
<dbReference type="GO" id="GO:0004814">
    <property type="term" value="F:arginine-tRNA ligase activity"/>
    <property type="evidence" value="ECO:0007669"/>
    <property type="project" value="UniProtKB-EC"/>
</dbReference>
<keyword evidence="8" id="KW-0963">Cytoplasm</keyword>
<reference evidence="12 13" key="1">
    <citation type="submission" date="2023-07" db="EMBL/GenBank/DDBJ databases">
        <title>Genomic Encyclopedia of Type Strains, Phase IV (KMG-IV): sequencing the most valuable type-strain genomes for metagenomic binning, comparative biology and taxonomic classification.</title>
        <authorList>
            <person name="Goeker M."/>
        </authorList>
    </citation>
    <scope>NUCLEOTIDE SEQUENCE [LARGE SCALE GENOMIC DNA]</scope>
    <source>
        <strain evidence="12 13">DSM 17740</strain>
    </source>
</reference>
<dbReference type="Gene3D" id="3.30.1360.70">
    <property type="entry name" value="Arginyl tRNA synthetase N-terminal domain"/>
    <property type="match status" value="1"/>
</dbReference>
<organism evidence="12 13">
    <name type="scientific">Caldalkalibacillus uzonensis</name>
    <dbReference type="NCBI Taxonomy" id="353224"/>
    <lineage>
        <taxon>Bacteria</taxon>
        <taxon>Bacillati</taxon>
        <taxon>Bacillota</taxon>
        <taxon>Bacilli</taxon>
        <taxon>Bacillales</taxon>
        <taxon>Bacillaceae</taxon>
        <taxon>Caldalkalibacillus</taxon>
    </lineage>
</organism>
<comment type="caution">
    <text evidence="12">The sequence shown here is derived from an EMBL/GenBank/DDBJ whole genome shotgun (WGS) entry which is preliminary data.</text>
</comment>
<dbReference type="Gene3D" id="1.10.730.10">
    <property type="entry name" value="Isoleucyl-tRNA Synthetase, Domain 1"/>
    <property type="match status" value="1"/>
</dbReference>
<dbReference type="Gene3D" id="3.40.50.620">
    <property type="entry name" value="HUPs"/>
    <property type="match status" value="1"/>
</dbReference>
<evidence type="ECO:0000256" key="5">
    <source>
        <dbReference type="ARBA" id="ARBA00022917"/>
    </source>
</evidence>
<dbReference type="EC" id="6.1.1.19" evidence="8"/>
<dbReference type="SUPFAM" id="SSF55190">
    <property type="entry name" value="Arginyl-tRNA synthetase (ArgRS), N-terminal 'additional' domain"/>
    <property type="match status" value="1"/>
</dbReference>
<accession>A0ABU0CS31</accession>
<evidence type="ECO:0000259" key="10">
    <source>
        <dbReference type="SMART" id="SM00836"/>
    </source>
</evidence>
<feature type="domain" description="DALR anticodon binding" evidence="10">
    <location>
        <begin position="449"/>
        <end position="564"/>
    </location>
</feature>
<dbReference type="InterPro" id="IPR005148">
    <property type="entry name" value="Arg-tRNA-synth_N"/>
</dbReference>
<dbReference type="EMBL" id="JAUSUQ010000006">
    <property type="protein sequence ID" value="MDQ0339232.1"/>
    <property type="molecule type" value="Genomic_DNA"/>
</dbReference>
<comment type="subunit">
    <text evidence="8">Monomer.</text>
</comment>
<sequence>MKNQVVKLLKPLLDLEEDHILSLVETPPSREQGDLAFPCFQLAKQFRKSPALIAGELADKLPTEELAAAGFAKAEAMGPYLNFFFDRGQLAKELLASTVADQLADYQIGAGKTVVVEYSSPNIAKHFKLYHIRSTMIGQALANTYAALGYQVERMNHLGDWGTQFGKLLAAYFKWGNDEKIKADPLSELIHLYVKFHEEAEKDPSLEEEGRRWFKKLEDGDEQAVRLWQWFKDESLKEFEKIYRLLGVSFDHYLGESYYGEKMEKVLAELEEKGLLEESEGALIVRLEDKQIPPCIIKKSDGASIYATRDIAAALYRYERFNPEKILYVVDQRQSLHFQQVFGVLERMGYEFARRCHHIEFGVMKIEGEIGSTRKGKGVLLHEVLEQAIKKAEVIINEKNPSLANKKEVAKAVGIGAIVFNDLKQHRTREVNFKWDEAFNFEGKTGPYVQYTHARISSLLRRAGDLKIEPVTHAVYEQPLTWEIIYTLYQYPSVLVETVKKDDPSQIAKYLLDLCQLFNRFYAEERIFVDDQNEQIAKLALCKKMALVLKHGLSMLTIEAPEEI</sequence>
<gene>
    <name evidence="8" type="primary">argS</name>
    <name evidence="12" type="ORF">J2S00_002018</name>
</gene>
<evidence type="ECO:0000256" key="6">
    <source>
        <dbReference type="ARBA" id="ARBA00023146"/>
    </source>
</evidence>
<dbReference type="SUPFAM" id="SSF52374">
    <property type="entry name" value="Nucleotidylyl transferase"/>
    <property type="match status" value="1"/>
</dbReference>
<dbReference type="InterPro" id="IPR014729">
    <property type="entry name" value="Rossmann-like_a/b/a_fold"/>
</dbReference>
<keyword evidence="2 8" id="KW-0436">Ligase</keyword>
<dbReference type="SMART" id="SM01016">
    <property type="entry name" value="Arg_tRNA_synt_N"/>
    <property type="match status" value="1"/>
</dbReference>
<dbReference type="PANTHER" id="PTHR11956">
    <property type="entry name" value="ARGINYL-TRNA SYNTHETASE"/>
    <property type="match status" value="1"/>
</dbReference>
<evidence type="ECO:0000256" key="9">
    <source>
        <dbReference type="RuleBase" id="RU363038"/>
    </source>
</evidence>
<keyword evidence="6 8" id="KW-0030">Aminoacyl-tRNA synthetase</keyword>
<name>A0ABU0CS31_9BACI</name>
<dbReference type="HAMAP" id="MF_00123">
    <property type="entry name" value="Arg_tRNA_synth"/>
    <property type="match status" value="1"/>
</dbReference>